<evidence type="ECO:0000256" key="1">
    <source>
        <dbReference type="SAM" id="MobiDB-lite"/>
    </source>
</evidence>
<feature type="compositionally biased region" description="Basic and acidic residues" evidence="1">
    <location>
        <begin position="185"/>
        <end position="200"/>
    </location>
</feature>
<gene>
    <name evidence="2" type="ORF">RHSP_11699</name>
</gene>
<dbReference type="EMBL" id="AQHN01000011">
    <property type="protein sequence ID" value="ENN88849.1"/>
    <property type="molecule type" value="Genomic_DNA"/>
</dbReference>
<dbReference type="AlphaFoldDB" id="N6U8E6"/>
<evidence type="ECO:0000313" key="3">
    <source>
        <dbReference type="Proteomes" id="UP000012429"/>
    </source>
</evidence>
<feature type="region of interest" description="Disordered" evidence="1">
    <location>
        <begin position="180"/>
        <end position="240"/>
    </location>
</feature>
<feature type="compositionally biased region" description="Basic and acidic residues" evidence="1">
    <location>
        <begin position="86"/>
        <end position="99"/>
    </location>
</feature>
<feature type="compositionally biased region" description="Basic and acidic residues" evidence="1">
    <location>
        <begin position="264"/>
        <end position="274"/>
    </location>
</feature>
<comment type="caution">
    <text evidence="2">The sequence shown here is derived from an EMBL/GenBank/DDBJ whole genome shotgun (WGS) entry which is preliminary data.</text>
</comment>
<feature type="region of interest" description="Disordered" evidence="1">
    <location>
        <begin position="264"/>
        <end position="294"/>
    </location>
</feature>
<sequence>MRPRFPSISAPLRFSVCTADVPDHDRRHRRHDDECDNGTSAAVAAAAEQPVEHQVGQHHRVPLAVGHGENDVENLEDEDGDGGPDGSDRAPDLRHHDLPEDLPAIGAVDDGSFDGFLRNAAQGRRQDDHGKAGLDPDQHDHQEEIVPERNGDPDFRRAAEKLDDRVQQADLRVGAAAIFVDEFPDDRGADEGDRHRHEDDGLGDIAPPDAVGHDRDDEAEEGAGRRHDGKPEDVVEDRLAEFGVVDGPHIVGTADELVTVGSVERQDERRHDRVDEIDDEQEQCRPQKQPGADETAAAKIDGGLMNVGPLLCREDQVQELVGEPEICGAKGNTEYHGADRRQDLRKHSFLPEFTCLRPSVRHRQRDGAPLNAIGAAGNLPAAVGR</sequence>
<accession>N6U8E6</accession>
<evidence type="ECO:0000313" key="2">
    <source>
        <dbReference type="EMBL" id="ENN88849.1"/>
    </source>
</evidence>
<feature type="compositionally biased region" description="Basic and acidic residues" evidence="1">
    <location>
        <begin position="211"/>
        <end position="240"/>
    </location>
</feature>
<dbReference type="STRING" id="363754.RHSP_11699"/>
<dbReference type="Proteomes" id="UP000012429">
    <property type="component" value="Unassembled WGS sequence"/>
</dbReference>
<organism evidence="2 3">
    <name type="scientific">Rhizobium freirei PRF 81</name>
    <dbReference type="NCBI Taxonomy" id="363754"/>
    <lineage>
        <taxon>Bacteria</taxon>
        <taxon>Pseudomonadati</taxon>
        <taxon>Pseudomonadota</taxon>
        <taxon>Alphaproteobacteria</taxon>
        <taxon>Hyphomicrobiales</taxon>
        <taxon>Rhizobiaceae</taxon>
        <taxon>Rhizobium/Agrobacterium group</taxon>
        <taxon>Rhizobium</taxon>
    </lineage>
</organism>
<name>N6U8E6_9HYPH</name>
<proteinExistence type="predicted"/>
<feature type="compositionally biased region" description="Basic and acidic residues" evidence="1">
    <location>
        <begin position="124"/>
        <end position="167"/>
    </location>
</feature>
<reference evidence="2 3" key="1">
    <citation type="journal article" date="2012" name="BMC Genomics">
        <title>Genomic basis of broad host range and environmental adaptability of Rhizobium tropici CIAT 899 and Rhizobium sp. PRF 81 which are used in inoculants for common bean (Phaseolus vulgaris L.).</title>
        <authorList>
            <person name="Ormeno-Orrillo E."/>
            <person name="Menna P."/>
            <person name="Almeida L.G."/>
            <person name="Ollero F.J."/>
            <person name="Nicolas M.F."/>
            <person name="Pains Rodrigues E."/>
            <person name="Shigueyoshi Nakatani A."/>
            <person name="Silva Batista J.S."/>
            <person name="Oliveira Chueire L.M."/>
            <person name="Souza R.C."/>
            <person name="Ribeiro Vasconcelos A.T."/>
            <person name="Megias M."/>
            <person name="Hungria M."/>
            <person name="Martinez-Romero E."/>
        </authorList>
    </citation>
    <scope>NUCLEOTIDE SEQUENCE [LARGE SCALE GENOMIC DNA]</scope>
    <source>
        <strain evidence="2 3">PRF 81</strain>
    </source>
</reference>
<protein>
    <submittedName>
        <fullName evidence="2">Uncharacterized protein</fullName>
    </submittedName>
</protein>
<keyword evidence="3" id="KW-1185">Reference proteome</keyword>
<feature type="region of interest" description="Disordered" evidence="1">
    <location>
        <begin position="19"/>
        <end position="167"/>
    </location>
</feature>
<feature type="compositionally biased region" description="Acidic residues" evidence="1">
    <location>
        <begin position="71"/>
        <end position="82"/>
    </location>
</feature>